<protein>
    <recommendedName>
        <fullName evidence="4">MotA/TolQ/ExbB proton channel domain-containing protein</fullName>
    </recommendedName>
</protein>
<proteinExistence type="predicted"/>
<organism evidence="2 3">
    <name type="scientific">Candidatus Woesebacteria bacterium GWA1_42_12</name>
    <dbReference type="NCBI Taxonomy" id="1802472"/>
    <lineage>
        <taxon>Bacteria</taxon>
        <taxon>Candidatus Woeseibacteriota</taxon>
    </lineage>
</organism>
<comment type="caution">
    <text evidence="2">The sequence shown here is derived from an EMBL/GenBank/DDBJ whole genome shotgun (WGS) entry which is preliminary data.</text>
</comment>
<dbReference type="EMBL" id="MGFK01000008">
    <property type="protein sequence ID" value="OGM04690.1"/>
    <property type="molecule type" value="Genomic_DNA"/>
</dbReference>
<accession>A0A1F7WPB0</accession>
<evidence type="ECO:0008006" key="4">
    <source>
        <dbReference type="Google" id="ProtNLM"/>
    </source>
</evidence>
<keyword evidence="1" id="KW-0812">Transmembrane</keyword>
<sequence>MIQLFRHLTGEARNLQKEAFKQLLTLSTSAFGLVAALAWNEFITEFVETYIRPIVGTSSKLVSSLIYAVLITIFAVLVTFNLTKIVRKR</sequence>
<keyword evidence="1" id="KW-1133">Transmembrane helix</keyword>
<evidence type="ECO:0000313" key="2">
    <source>
        <dbReference type="EMBL" id="OGM04690.1"/>
    </source>
</evidence>
<dbReference type="Proteomes" id="UP000177091">
    <property type="component" value="Unassembled WGS sequence"/>
</dbReference>
<gene>
    <name evidence="2" type="ORF">A2112_00380</name>
</gene>
<dbReference type="Pfam" id="PF18898">
    <property type="entry name" value="DUF5654"/>
    <property type="match status" value="1"/>
</dbReference>
<dbReference type="AlphaFoldDB" id="A0A1F7WPB0"/>
<feature type="transmembrane region" description="Helical" evidence="1">
    <location>
        <begin position="62"/>
        <end position="83"/>
    </location>
</feature>
<evidence type="ECO:0000313" key="3">
    <source>
        <dbReference type="Proteomes" id="UP000177091"/>
    </source>
</evidence>
<evidence type="ECO:0000256" key="1">
    <source>
        <dbReference type="SAM" id="Phobius"/>
    </source>
</evidence>
<keyword evidence="1" id="KW-0472">Membrane</keyword>
<dbReference type="InterPro" id="IPR043713">
    <property type="entry name" value="DUF5654"/>
</dbReference>
<reference evidence="2 3" key="1">
    <citation type="journal article" date="2016" name="Nat. Commun.">
        <title>Thousands of microbial genomes shed light on interconnected biogeochemical processes in an aquifer system.</title>
        <authorList>
            <person name="Anantharaman K."/>
            <person name="Brown C.T."/>
            <person name="Hug L.A."/>
            <person name="Sharon I."/>
            <person name="Castelle C.J."/>
            <person name="Probst A.J."/>
            <person name="Thomas B.C."/>
            <person name="Singh A."/>
            <person name="Wilkins M.J."/>
            <person name="Karaoz U."/>
            <person name="Brodie E.L."/>
            <person name="Williams K.H."/>
            <person name="Hubbard S.S."/>
            <person name="Banfield J.F."/>
        </authorList>
    </citation>
    <scope>NUCLEOTIDE SEQUENCE [LARGE SCALE GENOMIC DNA]</scope>
</reference>
<name>A0A1F7WPB0_9BACT</name>
<feature type="transmembrane region" description="Helical" evidence="1">
    <location>
        <begin position="23"/>
        <end position="42"/>
    </location>
</feature>